<proteinExistence type="predicted"/>
<name>A0A0R3UA52_MESCO</name>
<organism evidence="2 3">
    <name type="scientific">Mesocestoides corti</name>
    <name type="common">Flatworm</name>
    <dbReference type="NCBI Taxonomy" id="53468"/>
    <lineage>
        <taxon>Eukaryota</taxon>
        <taxon>Metazoa</taxon>
        <taxon>Spiralia</taxon>
        <taxon>Lophotrochozoa</taxon>
        <taxon>Platyhelminthes</taxon>
        <taxon>Cestoda</taxon>
        <taxon>Eucestoda</taxon>
        <taxon>Cyclophyllidea</taxon>
        <taxon>Mesocestoididae</taxon>
        <taxon>Mesocestoides</taxon>
    </lineage>
</organism>
<keyword evidence="3" id="KW-1185">Reference proteome</keyword>
<dbReference type="AlphaFoldDB" id="A0A0R3UA52"/>
<keyword evidence="1" id="KW-0472">Membrane</keyword>
<feature type="transmembrane region" description="Helical" evidence="1">
    <location>
        <begin position="46"/>
        <end position="69"/>
    </location>
</feature>
<protein>
    <submittedName>
        <fullName evidence="2">Uncharacterized protein</fullName>
    </submittedName>
</protein>
<dbReference type="EMBL" id="UXSR01001009">
    <property type="protein sequence ID" value="VDD77798.1"/>
    <property type="molecule type" value="Genomic_DNA"/>
</dbReference>
<dbReference type="Proteomes" id="UP000267029">
    <property type="component" value="Unassembled WGS sequence"/>
</dbReference>
<keyword evidence="1" id="KW-1133">Transmembrane helix</keyword>
<keyword evidence="1" id="KW-0812">Transmembrane</keyword>
<gene>
    <name evidence="2" type="ORF">MCOS_LOCUS3801</name>
</gene>
<sequence>MAPSQCLLAASFTLGVLSNAMTLEEAKKDADAFIFFDPSPCSRLFHAGVSAVLVYGTLTLMLVLISIFSKQAGAVRRPRAGTAKRESSSAVARVFRKGSKASDFTKVNEDVARRDGELVQHPDGVSIDLGEKFFQREIMRLLETPPAVKHIIDWAKLTRILEQPLAGACCSPFAIVPPLPPN</sequence>
<evidence type="ECO:0000313" key="2">
    <source>
        <dbReference type="EMBL" id="VDD77798.1"/>
    </source>
</evidence>
<evidence type="ECO:0000256" key="1">
    <source>
        <dbReference type="SAM" id="Phobius"/>
    </source>
</evidence>
<accession>A0A0R3UA52</accession>
<reference evidence="2 3" key="1">
    <citation type="submission" date="2018-10" db="EMBL/GenBank/DDBJ databases">
        <authorList>
            <consortium name="Pathogen Informatics"/>
        </authorList>
    </citation>
    <scope>NUCLEOTIDE SEQUENCE [LARGE SCALE GENOMIC DNA]</scope>
</reference>
<evidence type="ECO:0000313" key="3">
    <source>
        <dbReference type="Proteomes" id="UP000267029"/>
    </source>
</evidence>